<dbReference type="Proteomes" id="UP000315295">
    <property type="component" value="Unassembled WGS sequence"/>
</dbReference>
<evidence type="ECO:0000256" key="1">
    <source>
        <dbReference type="SAM" id="Phobius"/>
    </source>
</evidence>
<keyword evidence="1" id="KW-0812">Transmembrane</keyword>
<proteinExistence type="predicted"/>
<keyword evidence="1" id="KW-1133">Transmembrane helix</keyword>
<sequence>MSLTLQLVSNSIEFKSSTATIFEKNLRQQPSSTSTLIQRSRLCSLITPSPSPPPQISKVICRSTIWVLILTTFYDGLVIVYAIDKLFNLSFLASDAPQEPVPDQPSMSFVSGVQSPSSTSSAIVNYNMEAEPYRPGPKSLGFITDLLRSKRYAIFATFLMCS</sequence>
<keyword evidence="1" id="KW-0472">Membrane</keyword>
<evidence type="ECO:0000313" key="3">
    <source>
        <dbReference type="Proteomes" id="UP000315295"/>
    </source>
</evidence>
<name>A0A540MJ25_MALBA</name>
<dbReference type="EMBL" id="VIEB01000247">
    <property type="protein sequence ID" value="TQD98781.1"/>
    <property type="molecule type" value="Genomic_DNA"/>
</dbReference>
<feature type="transmembrane region" description="Helical" evidence="1">
    <location>
        <begin position="65"/>
        <end position="83"/>
    </location>
</feature>
<gene>
    <name evidence="2" type="ORF">C1H46_015596</name>
</gene>
<keyword evidence="3" id="KW-1185">Reference proteome</keyword>
<accession>A0A540MJ25</accession>
<comment type="caution">
    <text evidence="2">The sequence shown here is derived from an EMBL/GenBank/DDBJ whole genome shotgun (WGS) entry which is preliminary data.</text>
</comment>
<evidence type="ECO:0000313" key="2">
    <source>
        <dbReference type="EMBL" id="TQD98781.1"/>
    </source>
</evidence>
<reference evidence="2 3" key="1">
    <citation type="journal article" date="2019" name="G3 (Bethesda)">
        <title>Sequencing of a Wild Apple (Malus baccata) Genome Unravels the Differences Between Cultivated and Wild Apple Species Regarding Disease Resistance and Cold Tolerance.</title>
        <authorList>
            <person name="Chen X."/>
        </authorList>
    </citation>
    <scope>NUCLEOTIDE SEQUENCE [LARGE SCALE GENOMIC DNA]</scope>
    <source>
        <strain evidence="3">cv. Shandingzi</strain>
        <tissue evidence="2">Leaves</tissue>
    </source>
</reference>
<organism evidence="2 3">
    <name type="scientific">Malus baccata</name>
    <name type="common">Siberian crab apple</name>
    <name type="synonym">Pyrus baccata</name>
    <dbReference type="NCBI Taxonomy" id="106549"/>
    <lineage>
        <taxon>Eukaryota</taxon>
        <taxon>Viridiplantae</taxon>
        <taxon>Streptophyta</taxon>
        <taxon>Embryophyta</taxon>
        <taxon>Tracheophyta</taxon>
        <taxon>Spermatophyta</taxon>
        <taxon>Magnoliopsida</taxon>
        <taxon>eudicotyledons</taxon>
        <taxon>Gunneridae</taxon>
        <taxon>Pentapetalae</taxon>
        <taxon>rosids</taxon>
        <taxon>fabids</taxon>
        <taxon>Rosales</taxon>
        <taxon>Rosaceae</taxon>
        <taxon>Amygdaloideae</taxon>
        <taxon>Maleae</taxon>
        <taxon>Malus</taxon>
    </lineage>
</organism>
<protein>
    <submittedName>
        <fullName evidence="2">Uncharacterized protein</fullName>
    </submittedName>
</protein>
<dbReference type="AlphaFoldDB" id="A0A540MJ25"/>